<evidence type="ECO:0000313" key="4">
    <source>
        <dbReference type="EMBL" id="MFC7095840.1"/>
    </source>
</evidence>
<dbReference type="EMBL" id="JBHTAG010000001">
    <property type="protein sequence ID" value="MFC7095840.1"/>
    <property type="molecule type" value="Genomic_DNA"/>
</dbReference>
<proteinExistence type="inferred from homology"/>
<keyword evidence="2" id="KW-0378">Hydrolase</keyword>
<comment type="similarity">
    <text evidence="1">Belongs to the sulfatase family.</text>
</comment>
<dbReference type="InterPro" id="IPR017850">
    <property type="entry name" value="Alkaline_phosphatase_core_sf"/>
</dbReference>
<dbReference type="RefSeq" id="WP_276239825.1">
    <property type="nucleotide sequence ID" value="NZ_CP119991.1"/>
</dbReference>
<keyword evidence="5" id="KW-1185">Reference proteome</keyword>
<dbReference type="GO" id="GO:0016787">
    <property type="term" value="F:hydrolase activity"/>
    <property type="evidence" value="ECO:0007669"/>
    <property type="project" value="UniProtKB-KW"/>
</dbReference>
<sequence>MSRPLSELATVDDVSNVVVFVSDAMRYDFLPKPVRQLGVTGRAIAASTFTASALPSLLTGQYPATHSVWMFDDRVERRPPLLDDEETDVGFDAHTVWPELPSAEKPPLQIHHVEEERTLDDLEPPFTHVVHDVGPHAPYGFDNGVFESTKEFFAEYERRRDRLVELYRADCQRSASRFLDLVDALDERDLLEETLVVFTSDHGQCLGEPSRGGRFGHGHPMVPENVEVPVVFAGAGLPRGRRLDGILSGTDVAPTVLSAQRGTVPDDVDGVDLWTVSPPADRTPRSDVWQHLDVGVGPVEHELTVYAATSAWDDAGGHVFHRGSRLERLGALAYDNLLRGYSPAWRHNVTVDGLASFLSVTLGDTQTYGAPEFSASKAAERVPSAFERGDPAVSDASLNQRQEEHLRDLGYL</sequence>
<dbReference type="SUPFAM" id="SSF53649">
    <property type="entry name" value="Alkaline phosphatase-like"/>
    <property type="match status" value="1"/>
</dbReference>
<dbReference type="InterPro" id="IPR050738">
    <property type="entry name" value="Sulfatase"/>
</dbReference>
<dbReference type="AlphaFoldDB" id="A0ABD5WQI5"/>
<protein>
    <submittedName>
        <fullName evidence="4">Sulfatase-like hydrolase/transferase</fullName>
    </submittedName>
</protein>
<feature type="domain" description="Sulfatase N-terminal" evidence="3">
    <location>
        <begin position="120"/>
        <end position="259"/>
    </location>
</feature>
<comment type="caution">
    <text evidence="4">The sequence shown here is derived from an EMBL/GenBank/DDBJ whole genome shotgun (WGS) entry which is preliminary data.</text>
</comment>
<evidence type="ECO:0000256" key="2">
    <source>
        <dbReference type="ARBA" id="ARBA00022801"/>
    </source>
</evidence>
<accession>A0ABD5WQI5</accession>
<evidence type="ECO:0000259" key="3">
    <source>
        <dbReference type="Pfam" id="PF00884"/>
    </source>
</evidence>
<organism evidence="4 5">
    <name type="scientific">Halobaculum marinum</name>
    <dbReference type="NCBI Taxonomy" id="3031996"/>
    <lineage>
        <taxon>Archaea</taxon>
        <taxon>Methanobacteriati</taxon>
        <taxon>Methanobacteriota</taxon>
        <taxon>Stenosarchaea group</taxon>
        <taxon>Halobacteria</taxon>
        <taxon>Halobacteriales</taxon>
        <taxon>Haloferacaceae</taxon>
        <taxon>Halobaculum</taxon>
    </lineage>
</organism>
<evidence type="ECO:0000313" key="5">
    <source>
        <dbReference type="Proteomes" id="UP001596388"/>
    </source>
</evidence>
<dbReference type="PANTHER" id="PTHR42693">
    <property type="entry name" value="ARYLSULFATASE FAMILY MEMBER"/>
    <property type="match status" value="1"/>
</dbReference>
<dbReference type="Proteomes" id="UP001596388">
    <property type="component" value="Unassembled WGS sequence"/>
</dbReference>
<dbReference type="Pfam" id="PF00884">
    <property type="entry name" value="Sulfatase"/>
    <property type="match status" value="1"/>
</dbReference>
<dbReference type="GeneID" id="79271818"/>
<dbReference type="InterPro" id="IPR000917">
    <property type="entry name" value="Sulfatase_N"/>
</dbReference>
<dbReference type="PANTHER" id="PTHR42693:SF53">
    <property type="entry name" value="ENDO-4-O-SULFATASE"/>
    <property type="match status" value="1"/>
</dbReference>
<evidence type="ECO:0000256" key="1">
    <source>
        <dbReference type="ARBA" id="ARBA00008779"/>
    </source>
</evidence>
<gene>
    <name evidence="4" type="ORF">ACFQKD_00850</name>
</gene>
<name>A0ABD5WQI5_9EURY</name>
<reference evidence="4 5" key="1">
    <citation type="journal article" date="2019" name="Int. J. Syst. Evol. Microbiol.">
        <title>The Global Catalogue of Microorganisms (GCM) 10K type strain sequencing project: providing services to taxonomists for standard genome sequencing and annotation.</title>
        <authorList>
            <consortium name="The Broad Institute Genomics Platform"/>
            <consortium name="The Broad Institute Genome Sequencing Center for Infectious Disease"/>
            <person name="Wu L."/>
            <person name="Ma J."/>
        </authorList>
    </citation>
    <scope>NUCLEOTIDE SEQUENCE [LARGE SCALE GENOMIC DNA]</scope>
    <source>
        <strain evidence="4 5">DT55</strain>
    </source>
</reference>
<dbReference type="Gene3D" id="3.40.720.10">
    <property type="entry name" value="Alkaline Phosphatase, subunit A"/>
    <property type="match status" value="2"/>
</dbReference>